<feature type="chain" id="PRO_5005550266" evidence="1">
    <location>
        <begin position="23"/>
        <end position="195"/>
    </location>
</feature>
<keyword evidence="1" id="KW-0732">Signal</keyword>
<accession>A0A0L0VK53</accession>
<dbReference type="Proteomes" id="UP000054564">
    <property type="component" value="Unassembled WGS sequence"/>
</dbReference>
<evidence type="ECO:0000313" key="2">
    <source>
        <dbReference type="EMBL" id="KNE99657.1"/>
    </source>
</evidence>
<name>A0A0L0VK53_9BASI</name>
<comment type="caution">
    <text evidence="2">The sequence shown here is derived from an EMBL/GenBank/DDBJ whole genome shotgun (WGS) entry which is preliminary data.</text>
</comment>
<protein>
    <submittedName>
        <fullName evidence="2">Uncharacterized protein</fullName>
    </submittedName>
</protein>
<gene>
    <name evidence="2" type="ORF">PSTG_07149</name>
</gene>
<organism evidence="2 3">
    <name type="scientific">Puccinia striiformis f. sp. tritici PST-78</name>
    <dbReference type="NCBI Taxonomy" id="1165861"/>
    <lineage>
        <taxon>Eukaryota</taxon>
        <taxon>Fungi</taxon>
        <taxon>Dikarya</taxon>
        <taxon>Basidiomycota</taxon>
        <taxon>Pucciniomycotina</taxon>
        <taxon>Pucciniomycetes</taxon>
        <taxon>Pucciniales</taxon>
        <taxon>Pucciniaceae</taxon>
        <taxon>Puccinia</taxon>
    </lineage>
</organism>
<evidence type="ECO:0000313" key="3">
    <source>
        <dbReference type="Proteomes" id="UP000054564"/>
    </source>
</evidence>
<keyword evidence="3" id="KW-1185">Reference proteome</keyword>
<dbReference type="EMBL" id="AJIL01000044">
    <property type="protein sequence ID" value="KNE99657.1"/>
    <property type="molecule type" value="Genomic_DNA"/>
</dbReference>
<sequence length="195" mass="20994">MKCLQALFNILLMCSLVPRQAAVNGHPTLEHSTGIEGLDVLLSTSSSGNKGRGRQEGPQKIRRGVALAGHYPYSREVKCKNADGLADTYQSKDCISAAKLMSVYQLSEMTCNTCKLSLVKCNGALIPSVVSEDRLRHMTDLILKACVLNKHINATCPDQDTDASNAVPFVLLLSKGNGTQCKSRTFGPKAVPLGF</sequence>
<dbReference type="AlphaFoldDB" id="A0A0L0VK53"/>
<reference evidence="3" key="1">
    <citation type="submission" date="2014-03" db="EMBL/GenBank/DDBJ databases">
        <title>The Genome Sequence of Puccinia striiformis f. sp. tritici PST-78.</title>
        <authorList>
            <consortium name="The Broad Institute Genome Sequencing Platform"/>
            <person name="Cuomo C."/>
            <person name="Hulbert S."/>
            <person name="Chen X."/>
            <person name="Walker B."/>
            <person name="Young S.K."/>
            <person name="Zeng Q."/>
            <person name="Gargeya S."/>
            <person name="Fitzgerald M."/>
            <person name="Haas B."/>
            <person name="Abouelleil A."/>
            <person name="Alvarado L."/>
            <person name="Arachchi H.M."/>
            <person name="Berlin A.M."/>
            <person name="Chapman S.B."/>
            <person name="Goldberg J."/>
            <person name="Griggs A."/>
            <person name="Gujja S."/>
            <person name="Hansen M."/>
            <person name="Howarth C."/>
            <person name="Imamovic A."/>
            <person name="Larimer J."/>
            <person name="McCowan C."/>
            <person name="Montmayeur A."/>
            <person name="Murphy C."/>
            <person name="Neiman D."/>
            <person name="Pearson M."/>
            <person name="Priest M."/>
            <person name="Roberts A."/>
            <person name="Saif S."/>
            <person name="Shea T."/>
            <person name="Sisk P."/>
            <person name="Sykes S."/>
            <person name="Wortman J."/>
            <person name="Nusbaum C."/>
            <person name="Birren B."/>
        </authorList>
    </citation>
    <scope>NUCLEOTIDE SEQUENCE [LARGE SCALE GENOMIC DNA]</scope>
    <source>
        <strain evidence="3">race PST-78</strain>
    </source>
</reference>
<feature type="signal peptide" evidence="1">
    <location>
        <begin position="1"/>
        <end position="22"/>
    </location>
</feature>
<evidence type="ECO:0000256" key="1">
    <source>
        <dbReference type="SAM" id="SignalP"/>
    </source>
</evidence>
<proteinExistence type="predicted"/>
<dbReference type="OrthoDB" id="2504308at2759"/>